<keyword evidence="2" id="KW-1185">Reference proteome</keyword>
<protein>
    <submittedName>
        <fullName evidence="1">Uncharacterized protein</fullName>
    </submittedName>
</protein>
<dbReference type="Proteomes" id="UP000542210">
    <property type="component" value="Unassembled WGS sequence"/>
</dbReference>
<sequence>MAYLDQAALAADANFQLKIKVGIATAAVQIAGEDKASLSDAVYTKRQALATSVLLESPRWVERFAWAVASNAAVTSGSSDSDIQFTINAQWNDLAGVTGLD</sequence>
<dbReference type="RefSeq" id="WP_184882440.1">
    <property type="nucleotide sequence ID" value="NZ_BOOV01000033.1"/>
</dbReference>
<reference evidence="1 2" key="1">
    <citation type="submission" date="2020-08" db="EMBL/GenBank/DDBJ databases">
        <title>Sequencing the genomes of 1000 actinobacteria strains.</title>
        <authorList>
            <person name="Klenk H.-P."/>
        </authorList>
    </citation>
    <scope>NUCLEOTIDE SEQUENCE [LARGE SCALE GENOMIC DNA]</scope>
    <source>
        <strain evidence="1 2">DSM 45784</strain>
    </source>
</reference>
<proteinExistence type="predicted"/>
<gene>
    <name evidence="1" type="ORF">BJ982_004115</name>
</gene>
<evidence type="ECO:0000313" key="2">
    <source>
        <dbReference type="Proteomes" id="UP000542210"/>
    </source>
</evidence>
<organism evidence="1 2">
    <name type="scientific">Sphaerisporangium siamense</name>
    <dbReference type="NCBI Taxonomy" id="795645"/>
    <lineage>
        <taxon>Bacteria</taxon>
        <taxon>Bacillati</taxon>
        <taxon>Actinomycetota</taxon>
        <taxon>Actinomycetes</taxon>
        <taxon>Streptosporangiales</taxon>
        <taxon>Streptosporangiaceae</taxon>
        <taxon>Sphaerisporangium</taxon>
    </lineage>
</organism>
<accession>A0A7W7D9N8</accession>
<comment type="caution">
    <text evidence="1">The sequence shown here is derived from an EMBL/GenBank/DDBJ whole genome shotgun (WGS) entry which is preliminary data.</text>
</comment>
<evidence type="ECO:0000313" key="1">
    <source>
        <dbReference type="EMBL" id="MBB4702571.1"/>
    </source>
</evidence>
<dbReference type="AlphaFoldDB" id="A0A7W7D9N8"/>
<name>A0A7W7D9N8_9ACTN</name>
<dbReference type="EMBL" id="JACHND010000001">
    <property type="protein sequence ID" value="MBB4702571.1"/>
    <property type="molecule type" value="Genomic_DNA"/>
</dbReference>